<dbReference type="PANTHER" id="PTHR15860:SF0">
    <property type="entry name" value="LP20373P"/>
    <property type="match status" value="1"/>
</dbReference>
<accession>A0A0D2L643</accession>
<feature type="compositionally biased region" description="Low complexity" evidence="10">
    <location>
        <begin position="223"/>
        <end position="238"/>
    </location>
</feature>
<dbReference type="PANTHER" id="PTHR15860">
    <property type="entry name" value="UNCHARACTERIZED RING FINGER-CONTAINING PROTEIN"/>
    <property type="match status" value="1"/>
</dbReference>
<dbReference type="KEGG" id="mng:MNEG_5505"/>
<sequence length="415" mass="43470">MDYQALARWVEHAIPFVVLLAIVFLYHHATGLFLCAWLGCSVYKANEVLRKIVAQTACEPSELAAAVMFVATNVALTLWLTGAQQWRALLLLPPAEAPATSLHAAFSVAITDSLVRCCGVVPKVLIAAATRKPACSGGAGRARRASGANAAARELQESSEAGPSDGGVEGCVSGSSTGGDGGSSTSSGGTAAATVAPAGSWALRFLTCGAALFRRSGRAADPAAAAVPRRSSSGARLAVPPPLPAPAQPQAPHAAVAHVSARRRARLLALYDYIQASVRVVLPAPVWCSYLMTSTRNPTLCTLLVAAYLAFKAHGLFRRGQLLLLATRLVLRTGALYGRYLKRAEIGVGADAPVCPICQDPCAAPIRLDCSHVFCEDCLAEWLEREPTCPMCRCNVKPPGFTLGDGSTTLLPQLF</sequence>
<keyword evidence="6" id="KW-0862">Zinc</keyword>
<gene>
    <name evidence="13" type="ORF">MNEG_5505</name>
</gene>
<keyword evidence="3" id="KW-0479">Metal-binding</keyword>
<evidence type="ECO:0000313" key="14">
    <source>
        <dbReference type="Proteomes" id="UP000054498"/>
    </source>
</evidence>
<keyword evidence="7 11" id="KW-1133">Transmembrane helix</keyword>
<dbReference type="GO" id="GO:0016020">
    <property type="term" value="C:membrane"/>
    <property type="evidence" value="ECO:0007669"/>
    <property type="project" value="UniProtKB-SubCell"/>
</dbReference>
<evidence type="ECO:0000256" key="1">
    <source>
        <dbReference type="ARBA" id="ARBA00004141"/>
    </source>
</evidence>
<reference evidence="13 14" key="1">
    <citation type="journal article" date="2013" name="BMC Genomics">
        <title>Reconstruction of the lipid metabolism for the microalga Monoraphidium neglectum from its genome sequence reveals characteristics suitable for biofuel production.</title>
        <authorList>
            <person name="Bogen C."/>
            <person name="Al-Dilaimi A."/>
            <person name="Albersmeier A."/>
            <person name="Wichmann J."/>
            <person name="Grundmann M."/>
            <person name="Rupp O."/>
            <person name="Lauersen K.J."/>
            <person name="Blifernez-Klassen O."/>
            <person name="Kalinowski J."/>
            <person name="Goesmann A."/>
            <person name="Mussgnug J.H."/>
            <person name="Kruse O."/>
        </authorList>
    </citation>
    <scope>NUCLEOTIDE SEQUENCE [LARGE SCALE GENOMIC DNA]</scope>
    <source>
        <strain evidence="13 14">SAG 48.87</strain>
    </source>
</reference>
<evidence type="ECO:0000256" key="11">
    <source>
        <dbReference type="SAM" id="Phobius"/>
    </source>
</evidence>
<feature type="region of interest" description="Disordered" evidence="10">
    <location>
        <begin position="223"/>
        <end position="250"/>
    </location>
</feature>
<dbReference type="GO" id="GO:0061630">
    <property type="term" value="F:ubiquitin protein ligase activity"/>
    <property type="evidence" value="ECO:0007669"/>
    <property type="project" value="InterPro"/>
</dbReference>
<dbReference type="OrthoDB" id="537428at2759"/>
<dbReference type="InterPro" id="IPR044235">
    <property type="entry name" value="RNFT1/2"/>
</dbReference>
<dbReference type="GO" id="GO:0008270">
    <property type="term" value="F:zinc ion binding"/>
    <property type="evidence" value="ECO:0007669"/>
    <property type="project" value="UniProtKB-KW"/>
</dbReference>
<dbReference type="PROSITE" id="PS00518">
    <property type="entry name" value="ZF_RING_1"/>
    <property type="match status" value="1"/>
</dbReference>
<dbReference type="InterPro" id="IPR001841">
    <property type="entry name" value="Znf_RING"/>
</dbReference>
<feature type="region of interest" description="Disordered" evidence="10">
    <location>
        <begin position="147"/>
        <end position="191"/>
    </location>
</feature>
<feature type="domain" description="RING-type" evidence="12">
    <location>
        <begin position="355"/>
        <end position="393"/>
    </location>
</feature>
<evidence type="ECO:0000313" key="13">
    <source>
        <dbReference type="EMBL" id="KIZ02454.1"/>
    </source>
</evidence>
<evidence type="ECO:0000256" key="7">
    <source>
        <dbReference type="ARBA" id="ARBA00022989"/>
    </source>
</evidence>
<dbReference type="RefSeq" id="XP_013901473.1">
    <property type="nucleotide sequence ID" value="XM_014046019.1"/>
</dbReference>
<feature type="compositionally biased region" description="Pro residues" evidence="10">
    <location>
        <begin position="239"/>
        <end position="249"/>
    </location>
</feature>
<evidence type="ECO:0000256" key="8">
    <source>
        <dbReference type="ARBA" id="ARBA00023136"/>
    </source>
</evidence>
<dbReference type="InterPro" id="IPR017907">
    <property type="entry name" value="Znf_RING_CS"/>
</dbReference>
<dbReference type="SUPFAM" id="SSF57850">
    <property type="entry name" value="RING/U-box"/>
    <property type="match status" value="1"/>
</dbReference>
<dbReference type="AlphaFoldDB" id="A0A0D2L643"/>
<evidence type="ECO:0000256" key="3">
    <source>
        <dbReference type="ARBA" id="ARBA00022723"/>
    </source>
</evidence>
<dbReference type="EMBL" id="KK101045">
    <property type="protein sequence ID" value="KIZ02454.1"/>
    <property type="molecule type" value="Genomic_DNA"/>
</dbReference>
<dbReference type="InterPro" id="IPR013083">
    <property type="entry name" value="Znf_RING/FYVE/PHD"/>
</dbReference>
<name>A0A0D2L643_9CHLO</name>
<evidence type="ECO:0000256" key="6">
    <source>
        <dbReference type="ARBA" id="ARBA00022833"/>
    </source>
</evidence>
<dbReference type="SMART" id="SM00184">
    <property type="entry name" value="RING"/>
    <property type="match status" value="1"/>
</dbReference>
<dbReference type="Proteomes" id="UP000054498">
    <property type="component" value="Unassembled WGS sequence"/>
</dbReference>
<dbReference type="GeneID" id="25738382"/>
<keyword evidence="5" id="KW-0833">Ubl conjugation pathway</keyword>
<organism evidence="13 14">
    <name type="scientific">Monoraphidium neglectum</name>
    <dbReference type="NCBI Taxonomy" id="145388"/>
    <lineage>
        <taxon>Eukaryota</taxon>
        <taxon>Viridiplantae</taxon>
        <taxon>Chlorophyta</taxon>
        <taxon>core chlorophytes</taxon>
        <taxon>Chlorophyceae</taxon>
        <taxon>CS clade</taxon>
        <taxon>Sphaeropleales</taxon>
        <taxon>Selenastraceae</taxon>
        <taxon>Monoraphidium</taxon>
    </lineage>
</organism>
<dbReference type="Pfam" id="PF13639">
    <property type="entry name" value="zf-RING_2"/>
    <property type="match status" value="1"/>
</dbReference>
<keyword evidence="4 9" id="KW-0863">Zinc-finger</keyword>
<evidence type="ECO:0000256" key="2">
    <source>
        <dbReference type="ARBA" id="ARBA00022692"/>
    </source>
</evidence>
<dbReference type="PROSITE" id="PS50089">
    <property type="entry name" value="ZF_RING_2"/>
    <property type="match status" value="1"/>
</dbReference>
<evidence type="ECO:0000259" key="12">
    <source>
        <dbReference type="PROSITE" id="PS50089"/>
    </source>
</evidence>
<feature type="transmembrane region" description="Helical" evidence="11">
    <location>
        <begin position="63"/>
        <end position="82"/>
    </location>
</feature>
<keyword evidence="8 11" id="KW-0472">Membrane</keyword>
<feature type="transmembrane region" description="Helical" evidence="11">
    <location>
        <begin position="12"/>
        <end position="43"/>
    </location>
</feature>
<keyword evidence="2 11" id="KW-0812">Transmembrane</keyword>
<dbReference type="Gene3D" id="3.30.40.10">
    <property type="entry name" value="Zinc/RING finger domain, C3HC4 (zinc finger)"/>
    <property type="match status" value="1"/>
</dbReference>
<evidence type="ECO:0000256" key="9">
    <source>
        <dbReference type="PROSITE-ProRule" id="PRU00175"/>
    </source>
</evidence>
<proteinExistence type="predicted"/>
<protein>
    <recommendedName>
        <fullName evidence="12">RING-type domain-containing protein</fullName>
    </recommendedName>
</protein>
<evidence type="ECO:0000256" key="4">
    <source>
        <dbReference type="ARBA" id="ARBA00022771"/>
    </source>
</evidence>
<evidence type="ECO:0000256" key="5">
    <source>
        <dbReference type="ARBA" id="ARBA00022786"/>
    </source>
</evidence>
<comment type="subcellular location">
    <subcellularLocation>
        <location evidence="1">Membrane</location>
        <topology evidence="1">Multi-pass membrane protein</topology>
    </subcellularLocation>
</comment>
<evidence type="ECO:0000256" key="10">
    <source>
        <dbReference type="SAM" id="MobiDB-lite"/>
    </source>
</evidence>
<dbReference type="GO" id="GO:1904294">
    <property type="term" value="P:positive regulation of ERAD pathway"/>
    <property type="evidence" value="ECO:0007669"/>
    <property type="project" value="InterPro"/>
</dbReference>
<keyword evidence="14" id="KW-1185">Reference proteome</keyword>